<feature type="region of interest" description="Disordered" evidence="1">
    <location>
        <begin position="53"/>
        <end position="130"/>
    </location>
</feature>
<evidence type="ECO:0000259" key="2">
    <source>
        <dbReference type="Pfam" id="PF13843"/>
    </source>
</evidence>
<reference evidence="3" key="1">
    <citation type="journal article" date="2021" name="Mol. Ecol. Resour.">
        <title>Apolygus lucorum genome provides insights into omnivorousness and mesophyll feeding.</title>
        <authorList>
            <person name="Liu Y."/>
            <person name="Liu H."/>
            <person name="Wang H."/>
            <person name="Huang T."/>
            <person name="Liu B."/>
            <person name="Yang B."/>
            <person name="Yin L."/>
            <person name="Li B."/>
            <person name="Zhang Y."/>
            <person name="Zhang S."/>
            <person name="Jiang F."/>
            <person name="Zhang X."/>
            <person name="Ren Y."/>
            <person name="Wang B."/>
            <person name="Wang S."/>
            <person name="Lu Y."/>
            <person name="Wu K."/>
            <person name="Fan W."/>
            <person name="Wang G."/>
        </authorList>
    </citation>
    <scope>NUCLEOTIDE SEQUENCE</scope>
    <source>
        <strain evidence="3">12Hb</strain>
    </source>
</reference>
<sequence length="251" mass="28890">MKVKQYWTLNELQDAMQDPDFLNQFEDEGGIDEEADHIDIVQLPPQTVDVVSDNEEVDEDDLLDDSPPKDVPGTLEIHTNVPLDSPDDSVVVDTESGPSSSNNEVPSPNQLPERLDSGKNSSPRTCPSTSRYKKNLKFKSSWKCKNPDFQKSFGRPENVQHRREGLCEQLKGKSAVELFELFFTEDVLLNIVKESVTYATQQNRHNYNFSVDCLRKFLGILLFTGYHHLPRERLYWSEDDDYCNDPHFINY</sequence>
<feature type="compositionally biased region" description="Acidic residues" evidence="1">
    <location>
        <begin position="53"/>
        <end position="64"/>
    </location>
</feature>
<keyword evidence="4" id="KW-1185">Reference proteome</keyword>
<dbReference type="OrthoDB" id="10043918at2759"/>
<dbReference type="InterPro" id="IPR052638">
    <property type="entry name" value="PiggyBac_TE-derived"/>
</dbReference>
<evidence type="ECO:0000256" key="1">
    <source>
        <dbReference type="SAM" id="MobiDB-lite"/>
    </source>
</evidence>
<organism evidence="3 4">
    <name type="scientific">Apolygus lucorum</name>
    <name type="common">Small green plant bug</name>
    <name type="synonym">Lygocoris lucorum</name>
    <dbReference type="NCBI Taxonomy" id="248454"/>
    <lineage>
        <taxon>Eukaryota</taxon>
        <taxon>Metazoa</taxon>
        <taxon>Ecdysozoa</taxon>
        <taxon>Arthropoda</taxon>
        <taxon>Hexapoda</taxon>
        <taxon>Insecta</taxon>
        <taxon>Pterygota</taxon>
        <taxon>Neoptera</taxon>
        <taxon>Paraneoptera</taxon>
        <taxon>Hemiptera</taxon>
        <taxon>Heteroptera</taxon>
        <taxon>Panheteroptera</taxon>
        <taxon>Cimicomorpha</taxon>
        <taxon>Miridae</taxon>
        <taxon>Mirini</taxon>
        <taxon>Apolygus</taxon>
    </lineage>
</organism>
<feature type="compositionally biased region" description="Polar residues" evidence="1">
    <location>
        <begin position="118"/>
        <end position="130"/>
    </location>
</feature>
<dbReference type="InterPro" id="IPR029526">
    <property type="entry name" value="PGBD"/>
</dbReference>
<dbReference type="PANTHER" id="PTHR47055">
    <property type="entry name" value="DDE_TNP_1_7 DOMAIN-CONTAINING PROTEIN"/>
    <property type="match status" value="1"/>
</dbReference>
<gene>
    <name evidence="3" type="ORF">GE061_007817</name>
</gene>
<dbReference type="Proteomes" id="UP000466442">
    <property type="component" value="Linkage Group LG16"/>
</dbReference>
<dbReference type="EMBL" id="WIXP02000016">
    <property type="protein sequence ID" value="KAF6198071.1"/>
    <property type="molecule type" value="Genomic_DNA"/>
</dbReference>
<protein>
    <recommendedName>
        <fullName evidence="2">PiggyBac transposable element-derived protein domain-containing protein</fullName>
    </recommendedName>
</protein>
<dbReference type="Pfam" id="PF13843">
    <property type="entry name" value="DDE_Tnp_1_7"/>
    <property type="match status" value="1"/>
</dbReference>
<accession>A0A8S9WPK7</accession>
<dbReference type="PANTHER" id="PTHR47055:SF3">
    <property type="entry name" value="PHORBOL-ESTER_DAG-TYPE DOMAIN-CONTAINING PROTEIN"/>
    <property type="match status" value="1"/>
</dbReference>
<evidence type="ECO:0000313" key="4">
    <source>
        <dbReference type="Proteomes" id="UP000466442"/>
    </source>
</evidence>
<dbReference type="GO" id="GO:0043565">
    <property type="term" value="F:sequence-specific DNA binding"/>
    <property type="evidence" value="ECO:0007669"/>
    <property type="project" value="TreeGrafter"/>
</dbReference>
<proteinExistence type="predicted"/>
<evidence type="ECO:0000313" key="3">
    <source>
        <dbReference type="EMBL" id="KAF6198071.1"/>
    </source>
</evidence>
<comment type="caution">
    <text evidence="3">The sequence shown here is derived from an EMBL/GenBank/DDBJ whole genome shotgun (WGS) entry which is preliminary data.</text>
</comment>
<name>A0A8S9WPK7_APOLU</name>
<feature type="compositionally biased region" description="Low complexity" evidence="1">
    <location>
        <begin position="81"/>
        <end position="108"/>
    </location>
</feature>
<feature type="domain" description="PiggyBac transposable element-derived protein" evidence="2">
    <location>
        <begin position="174"/>
        <end position="244"/>
    </location>
</feature>
<dbReference type="AlphaFoldDB" id="A0A8S9WPK7"/>